<reference evidence="3 5" key="1">
    <citation type="journal article" date="2019" name="Nat. Microbiol.">
        <title>Expanding anaerobic alkane metabolism in the domain of Archaea.</title>
        <authorList>
            <person name="Wang Y."/>
            <person name="Wegener G."/>
            <person name="Hou J."/>
            <person name="Wang F."/>
            <person name="Xiao X."/>
        </authorList>
    </citation>
    <scope>NUCLEOTIDE SEQUENCE [LARGE SCALE GENOMIC DNA]</scope>
    <source>
        <strain evidence="3">WYZ-LMO11</strain>
    </source>
</reference>
<comment type="caution">
    <text evidence="2">The sequence shown here is derived from an EMBL/GenBank/DDBJ whole genome shotgun (WGS) entry which is preliminary data.</text>
</comment>
<dbReference type="EMBL" id="RXIH01000014">
    <property type="protein sequence ID" value="RZN56953.1"/>
    <property type="molecule type" value="Genomic_DNA"/>
</dbReference>
<dbReference type="GO" id="GO:0006777">
    <property type="term" value="P:Mo-molybdopterin cofactor biosynthetic process"/>
    <property type="evidence" value="ECO:0007669"/>
    <property type="project" value="InterPro"/>
</dbReference>
<protein>
    <submittedName>
        <fullName evidence="2">Molybdopterin-guanine dinucleotide biosynthesis protein B</fullName>
    </submittedName>
</protein>
<evidence type="ECO:0000313" key="5">
    <source>
        <dbReference type="Proteomes" id="UP000317265"/>
    </source>
</evidence>
<dbReference type="Proteomes" id="UP000316080">
    <property type="component" value="Unassembled WGS sequence"/>
</dbReference>
<dbReference type="Proteomes" id="UP000317265">
    <property type="component" value="Unassembled WGS sequence"/>
</dbReference>
<dbReference type="Pfam" id="PF03205">
    <property type="entry name" value="MobB"/>
    <property type="match status" value="1"/>
</dbReference>
<reference evidence="2 4" key="2">
    <citation type="journal article" date="2019" name="Nat. Microbiol.">
        <title>Wide diversity of methane and short-chain alkane metabolisms in uncultured archaea.</title>
        <authorList>
            <person name="Borrel G."/>
            <person name="Adam P.S."/>
            <person name="McKay L.J."/>
            <person name="Chen L.X."/>
            <person name="Sierra-Garcia I.N."/>
            <person name="Sieber C.M."/>
            <person name="Letourneur Q."/>
            <person name="Ghozlane A."/>
            <person name="Andersen G.L."/>
            <person name="Li W.J."/>
            <person name="Hallam S.J."/>
            <person name="Muyzer G."/>
            <person name="de Oliveira V.M."/>
            <person name="Inskeep W.P."/>
            <person name="Banfield J.F."/>
            <person name="Gribaldo S."/>
        </authorList>
    </citation>
    <scope>NUCLEOTIDE SEQUENCE [LARGE SCALE GENOMIC DNA]</scope>
    <source>
        <strain evidence="2">Verst-YHS</strain>
    </source>
</reference>
<organism evidence="2 4">
    <name type="scientific">Thermoproteota archaeon</name>
    <dbReference type="NCBI Taxonomy" id="2056631"/>
    <lineage>
        <taxon>Archaea</taxon>
        <taxon>Thermoproteota</taxon>
    </lineage>
</organism>
<dbReference type="SUPFAM" id="SSF52540">
    <property type="entry name" value="P-loop containing nucleoside triphosphate hydrolases"/>
    <property type="match status" value="1"/>
</dbReference>
<accession>A0A520KGD1</accession>
<evidence type="ECO:0000313" key="4">
    <source>
        <dbReference type="Proteomes" id="UP000316080"/>
    </source>
</evidence>
<evidence type="ECO:0000313" key="2">
    <source>
        <dbReference type="EMBL" id="RZN56953.1"/>
    </source>
</evidence>
<evidence type="ECO:0000313" key="3">
    <source>
        <dbReference type="EMBL" id="TDA39233.1"/>
    </source>
</evidence>
<dbReference type="PANTHER" id="PTHR40072">
    <property type="entry name" value="MOLYBDOPTERIN-GUANINE DINUCLEOTIDE BIOSYNTHESIS ADAPTER PROTEIN-RELATED"/>
    <property type="match status" value="1"/>
</dbReference>
<dbReference type="InterPro" id="IPR004435">
    <property type="entry name" value="MobB_dom"/>
</dbReference>
<gene>
    <name evidence="2" type="primary">mobB</name>
    <name evidence="3" type="ORF">DSO09_02605</name>
    <name evidence="2" type="ORF">EF809_01770</name>
</gene>
<evidence type="ECO:0000259" key="1">
    <source>
        <dbReference type="Pfam" id="PF03205"/>
    </source>
</evidence>
<proteinExistence type="predicted"/>
<dbReference type="Gene3D" id="3.40.50.300">
    <property type="entry name" value="P-loop containing nucleotide triphosphate hydrolases"/>
    <property type="match status" value="1"/>
</dbReference>
<dbReference type="AlphaFoldDB" id="A0A520KGD1"/>
<sequence>MKIPIICISSFEKNYGKTTLIEDIIENLKDLKICVIKHSSHKILDDYGKDTWRYRKAGASISAIISKIEDNAIIYLSNKKDTMKILYKLKPDLIICEGFKNSKYPKLLIIKNQEEIKKIEKIPKVIGIISDIEIKNLSIPILKSDPKIISKFIISYMKGIKNDRSL</sequence>
<dbReference type="PANTHER" id="PTHR40072:SF1">
    <property type="entry name" value="MOLYBDOPTERIN-GUANINE DINUCLEOTIDE BIOSYNTHESIS ADAPTER PROTEIN"/>
    <property type="match status" value="1"/>
</dbReference>
<dbReference type="InterPro" id="IPR052539">
    <property type="entry name" value="MGD_biosynthesis_adapter"/>
</dbReference>
<dbReference type="NCBIfam" id="TIGR00176">
    <property type="entry name" value="mobB"/>
    <property type="match status" value="1"/>
</dbReference>
<dbReference type="GO" id="GO:0005525">
    <property type="term" value="F:GTP binding"/>
    <property type="evidence" value="ECO:0007669"/>
    <property type="project" value="InterPro"/>
</dbReference>
<feature type="domain" description="Molybdopterin-guanine dinucleotide biosynthesis protein B (MobB)" evidence="1">
    <location>
        <begin position="13"/>
        <end position="131"/>
    </location>
</feature>
<dbReference type="InterPro" id="IPR027417">
    <property type="entry name" value="P-loop_NTPase"/>
</dbReference>
<dbReference type="EMBL" id="QNVI01000031">
    <property type="protein sequence ID" value="TDA39233.1"/>
    <property type="molecule type" value="Genomic_DNA"/>
</dbReference>
<name>A0A520KGD1_9CREN</name>